<keyword evidence="3" id="KW-1185">Reference proteome</keyword>
<evidence type="ECO:0000313" key="3">
    <source>
        <dbReference type="Proteomes" id="UP000433406"/>
    </source>
</evidence>
<protein>
    <recommendedName>
        <fullName evidence="4">Sulfotransferase family protein</fullName>
    </recommendedName>
</protein>
<gene>
    <name evidence="2" type="ORF">GGQ22_08400</name>
</gene>
<proteinExistence type="predicted"/>
<accession>A0A6I3J0S9</accession>
<feature type="region of interest" description="Disordered" evidence="1">
    <location>
        <begin position="329"/>
        <end position="356"/>
    </location>
</feature>
<sequence length="385" mass="40072">MRVVLHVGLPKTGTTYLQSLLASQREALRAGGVLHPFVRPGAMFRSAVELRGSHAKFGLAEDDVAGTWAAVCERARQHDGPVLLGHEVLAGATPAQVAATLAPLEGVEVDVVVTARDLGRQATAHWQEEVKLGDTRSFADVEAEELRADTGRDAGPDAGGRRPHFWHAQDWGWALERWSTAVPAERVHLVVCPAPGAEPAELWRRFAAAARIDPGLLDAGAVPAANPSLGRPEVALLRAVNAELAGRLDREAYLRVVKKEYAEGVLAAGSAGAAGAAGSAGAAGAAGSAGSAGSGSAADRPRTPDRLRGLLESVTDRWLAELAAGAHPVHGDPAELRPVVGAPGDPDPDVPLPADADPAAVARDLLARAGHGPRRRGLLRRRVRG</sequence>
<evidence type="ECO:0008006" key="4">
    <source>
        <dbReference type="Google" id="ProtNLM"/>
    </source>
</evidence>
<feature type="region of interest" description="Disordered" evidence="1">
    <location>
        <begin position="277"/>
        <end position="304"/>
    </location>
</feature>
<evidence type="ECO:0000256" key="1">
    <source>
        <dbReference type="SAM" id="MobiDB-lite"/>
    </source>
</evidence>
<evidence type="ECO:0000313" key="2">
    <source>
        <dbReference type="EMBL" id="MTB95107.1"/>
    </source>
</evidence>
<dbReference type="InterPro" id="IPR027417">
    <property type="entry name" value="P-loop_NTPase"/>
</dbReference>
<reference evidence="2 3" key="1">
    <citation type="submission" date="2019-10" db="EMBL/GenBank/DDBJ databases">
        <title>Nocardioides novel species isolated from the excrement of Marmot.</title>
        <authorList>
            <person name="Zhang G."/>
        </authorList>
    </citation>
    <scope>NUCLEOTIDE SEQUENCE [LARGE SCALE GENOMIC DNA]</scope>
    <source>
        <strain evidence="3">zg-579</strain>
    </source>
</reference>
<organism evidence="2 3">
    <name type="scientific">Nocardioides marmotae</name>
    <dbReference type="NCBI Taxonomy" id="2663857"/>
    <lineage>
        <taxon>Bacteria</taxon>
        <taxon>Bacillati</taxon>
        <taxon>Actinomycetota</taxon>
        <taxon>Actinomycetes</taxon>
        <taxon>Propionibacteriales</taxon>
        <taxon>Nocardioidaceae</taxon>
        <taxon>Nocardioides</taxon>
    </lineage>
</organism>
<comment type="caution">
    <text evidence="2">The sequence shown here is derived from an EMBL/GenBank/DDBJ whole genome shotgun (WGS) entry which is preliminary data.</text>
</comment>
<name>A0A6I3J0S9_9ACTN</name>
<dbReference type="Proteomes" id="UP000433406">
    <property type="component" value="Unassembled WGS sequence"/>
</dbReference>
<feature type="compositionally biased region" description="Low complexity" evidence="1">
    <location>
        <begin position="277"/>
        <end position="298"/>
    </location>
</feature>
<dbReference type="AlphaFoldDB" id="A0A6I3J0S9"/>
<dbReference type="Gene3D" id="3.40.50.300">
    <property type="entry name" value="P-loop containing nucleotide triphosphate hydrolases"/>
    <property type="match status" value="1"/>
</dbReference>
<dbReference type="RefSeq" id="WP_154614790.1">
    <property type="nucleotide sequence ID" value="NZ_CP053660.1"/>
</dbReference>
<dbReference type="EMBL" id="WLCI01000008">
    <property type="protein sequence ID" value="MTB95107.1"/>
    <property type="molecule type" value="Genomic_DNA"/>
</dbReference>
<dbReference type="SUPFAM" id="SSF52540">
    <property type="entry name" value="P-loop containing nucleoside triphosphate hydrolases"/>
    <property type="match status" value="1"/>
</dbReference>